<dbReference type="SMART" id="SM00380">
    <property type="entry name" value="AP2"/>
    <property type="match status" value="1"/>
</dbReference>
<dbReference type="FunFam" id="3.30.730.10:FF:000001">
    <property type="entry name" value="Ethylene-responsive transcription factor 2"/>
    <property type="match status" value="1"/>
</dbReference>
<dbReference type="SUPFAM" id="SSF54171">
    <property type="entry name" value="DNA-binding domain"/>
    <property type="match status" value="1"/>
</dbReference>
<feature type="compositionally biased region" description="Polar residues" evidence="6">
    <location>
        <begin position="184"/>
        <end position="203"/>
    </location>
</feature>
<keyword evidence="9" id="KW-1185">Reference proteome</keyword>
<evidence type="ECO:0000256" key="2">
    <source>
        <dbReference type="ARBA" id="ARBA00023015"/>
    </source>
</evidence>
<dbReference type="InterPro" id="IPR001471">
    <property type="entry name" value="AP2/ERF_dom"/>
</dbReference>
<evidence type="ECO:0000313" key="9">
    <source>
        <dbReference type="Proteomes" id="UP000238479"/>
    </source>
</evidence>
<dbReference type="GO" id="GO:0005634">
    <property type="term" value="C:nucleus"/>
    <property type="evidence" value="ECO:0007669"/>
    <property type="project" value="UniProtKB-SubCell"/>
</dbReference>
<feature type="region of interest" description="Disordered" evidence="6">
    <location>
        <begin position="178"/>
        <end position="203"/>
    </location>
</feature>
<proteinExistence type="predicted"/>
<feature type="compositionally biased region" description="Basic and acidic residues" evidence="6">
    <location>
        <begin position="78"/>
        <end position="97"/>
    </location>
</feature>
<dbReference type="InterPro" id="IPR050913">
    <property type="entry name" value="AP2/ERF_ERF"/>
</dbReference>
<gene>
    <name evidence="8" type="ORF">RchiOBHm_Chr5g0073531</name>
</gene>
<comment type="subcellular location">
    <subcellularLocation>
        <location evidence="1">Nucleus</location>
    </subcellularLocation>
</comment>
<evidence type="ECO:0000313" key="8">
    <source>
        <dbReference type="EMBL" id="PRQ34841.1"/>
    </source>
</evidence>
<dbReference type="Proteomes" id="UP000238479">
    <property type="component" value="Chromosome 5"/>
</dbReference>
<keyword evidence="2" id="KW-0805">Transcription regulation</keyword>
<evidence type="ECO:0000259" key="7">
    <source>
        <dbReference type="PROSITE" id="PS51032"/>
    </source>
</evidence>
<name>A0A2P6QKY9_ROSCH</name>
<dbReference type="Pfam" id="PF00847">
    <property type="entry name" value="AP2"/>
    <property type="match status" value="1"/>
</dbReference>
<dbReference type="PRINTS" id="PR00367">
    <property type="entry name" value="ETHRSPELEMNT"/>
</dbReference>
<dbReference type="EMBL" id="PDCK01000043">
    <property type="protein sequence ID" value="PRQ34841.1"/>
    <property type="molecule type" value="Genomic_DNA"/>
</dbReference>
<evidence type="ECO:0000256" key="6">
    <source>
        <dbReference type="SAM" id="MobiDB-lite"/>
    </source>
</evidence>
<evidence type="ECO:0000256" key="1">
    <source>
        <dbReference type="ARBA" id="ARBA00004123"/>
    </source>
</evidence>
<keyword evidence="3" id="KW-0238">DNA-binding</keyword>
<sequence>MAKFSEHFISVSKFVHENSQTTHLESRRVLQKRVRIILTDPDATDSDSDDDESSAVRRVKRHVKEINLERASSSFKLPKREQPETRPDPKSPKSDPARKKHFRGVRQRPWGRWAAEIRDPIQRKRLWLGTFNTAEEAAIIYDRAAVKLRGPDAVTNFPNAVATEETVVAEEVVVPTAHEEERSFGSTATCDSSSNVEPASSPTSVLRYDDPAPFDGFHYCDFHACGFEYDVPLLNLPDIMIPASNNFNHDEFGEFDVNDFLVDVIS</sequence>
<dbReference type="CDD" id="cd00018">
    <property type="entry name" value="AP2"/>
    <property type="match status" value="1"/>
</dbReference>
<dbReference type="InterPro" id="IPR016177">
    <property type="entry name" value="DNA-bd_dom_sf"/>
</dbReference>
<feature type="region of interest" description="Disordered" evidence="6">
    <location>
        <begin position="70"/>
        <end position="106"/>
    </location>
</feature>
<organism evidence="8 9">
    <name type="scientific">Rosa chinensis</name>
    <name type="common">China rose</name>
    <dbReference type="NCBI Taxonomy" id="74649"/>
    <lineage>
        <taxon>Eukaryota</taxon>
        <taxon>Viridiplantae</taxon>
        <taxon>Streptophyta</taxon>
        <taxon>Embryophyta</taxon>
        <taxon>Tracheophyta</taxon>
        <taxon>Spermatophyta</taxon>
        <taxon>Magnoliopsida</taxon>
        <taxon>eudicotyledons</taxon>
        <taxon>Gunneridae</taxon>
        <taxon>Pentapetalae</taxon>
        <taxon>rosids</taxon>
        <taxon>fabids</taxon>
        <taxon>Rosales</taxon>
        <taxon>Rosaceae</taxon>
        <taxon>Rosoideae</taxon>
        <taxon>Rosoideae incertae sedis</taxon>
        <taxon>Rosa</taxon>
    </lineage>
</organism>
<dbReference type="Gene3D" id="3.30.730.10">
    <property type="entry name" value="AP2/ERF domain"/>
    <property type="match status" value="1"/>
</dbReference>
<dbReference type="PANTHER" id="PTHR31194">
    <property type="entry name" value="SHN SHINE , DNA BINDING / TRANSCRIPTION FACTOR"/>
    <property type="match status" value="1"/>
</dbReference>
<accession>A0A2P6QKY9</accession>
<evidence type="ECO:0000256" key="5">
    <source>
        <dbReference type="ARBA" id="ARBA00023242"/>
    </source>
</evidence>
<dbReference type="Gramene" id="PRQ34841">
    <property type="protein sequence ID" value="PRQ34841"/>
    <property type="gene ID" value="RchiOBHm_Chr5g0073531"/>
</dbReference>
<evidence type="ECO:0000256" key="3">
    <source>
        <dbReference type="ARBA" id="ARBA00023125"/>
    </source>
</evidence>
<dbReference type="InterPro" id="IPR036955">
    <property type="entry name" value="AP2/ERF_dom_sf"/>
</dbReference>
<dbReference type="OMA" id="FAMTEKY"/>
<dbReference type="GO" id="GO:0003677">
    <property type="term" value="F:DNA binding"/>
    <property type="evidence" value="ECO:0007669"/>
    <property type="project" value="UniProtKB-KW"/>
</dbReference>
<evidence type="ECO:0000256" key="4">
    <source>
        <dbReference type="ARBA" id="ARBA00023163"/>
    </source>
</evidence>
<dbReference type="AlphaFoldDB" id="A0A2P6QKY9"/>
<reference evidence="8 9" key="1">
    <citation type="journal article" date="2018" name="Nat. Genet.">
        <title>The Rosa genome provides new insights in the design of modern roses.</title>
        <authorList>
            <person name="Bendahmane M."/>
        </authorList>
    </citation>
    <scope>NUCLEOTIDE SEQUENCE [LARGE SCALE GENOMIC DNA]</scope>
    <source>
        <strain evidence="9">cv. Old Blush</strain>
    </source>
</reference>
<dbReference type="PIRSF" id="PIRSF038123">
    <property type="entry name" value="PTI6"/>
    <property type="match status" value="1"/>
</dbReference>
<protein>
    <submittedName>
        <fullName evidence="8">Putative transcription factor AP2-EREBP family</fullName>
    </submittedName>
</protein>
<keyword evidence="5" id="KW-0539">Nucleus</keyword>
<dbReference type="STRING" id="74649.A0A2P6QKY9"/>
<dbReference type="PROSITE" id="PS51032">
    <property type="entry name" value="AP2_ERF"/>
    <property type="match status" value="1"/>
</dbReference>
<comment type="caution">
    <text evidence="8">The sequence shown here is derived from an EMBL/GenBank/DDBJ whole genome shotgun (WGS) entry which is preliminary data.</text>
</comment>
<dbReference type="GO" id="GO:0003700">
    <property type="term" value="F:DNA-binding transcription factor activity"/>
    <property type="evidence" value="ECO:0007669"/>
    <property type="project" value="InterPro"/>
</dbReference>
<feature type="domain" description="AP2/ERF" evidence="7">
    <location>
        <begin position="101"/>
        <end position="158"/>
    </location>
</feature>
<dbReference type="OrthoDB" id="682005at2759"/>
<dbReference type="PANTHER" id="PTHR31194:SF166">
    <property type="entry name" value="PATHOGENESIS-RELATED GENES TRANSCRIPTIONAL ACTIVATOR PTI6"/>
    <property type="match status" value="1"/>
</dbReference>
<keyword evidence="4" id="KW-0804">Transcription</keyword>